<organism evidence="2 3">
    <name type="scientific">Modicella reniformis</name>
    <dbReference type="NCBI Taxonomy" id="1440133"/>
    <lineage>
        <taxon>Eukaryota</taxon>
        <taxon>Fungi</taxon>
        <taxon>Fungi incertae sedis</taxon>
        <taxon>Mucoromycota</taxon>
        <taxon>Mortierellomycotina</taxon>
        <taxon>Mortierellomycetes</taxon>
        <taxon>Mortierellales</taxon>
        <taxon>Mortierellaceae</taxon>
        <taxon>Modicella</taxon>
    </lineage>
</organism>
<name>A0A9P6J9X8_9FUNG</name>
<protein>
    <submittedName>
        <fullName evidence="2">Uncharacterized protein</fullName>
    </submittedName>
</protein>
<feature type="region of interest" description="Disordered" evidence="1">
    <location>
        <begin position="50"/>
        <end position="82"/>
    </location>
</feature>
<proteinExistence type="predicted"/>
<reference evidence="2" key="1">
    <citation type="journal article" date="2020" name="Fungal Divers.">
        <title>Resolving the Mortierellaceae phylogeny through synthesis of multi-gene phylogenetics and phylogenomics.</title>
        <authorList>
            <person name="Vandepol N."/>
            <person name="Liber J."/>
            <person name="Desiro A."/>
            <person name="Na H."/>
            <person name="Kennedy M."/>
            <person name="Barry K."/>
            <person name="Grigoriev I.V."/>
            <person name="Miller A.N."/>
            <person name="O'Donnell K."/>
            <person name="Stajich J.E."/>
            <person name="Bonito G."/>
        </authorList>
    </citation>
    <scope>NUCLEOTIDE SEQUENCE</scope>
    <source>
        <strain evidence="2">MES-2147</strain>
    </source>
</reference>
<evidence type="ECO:0000313" key="2">
    <source>
        <dbReference type="EMBL" id="KAF9965623.1"/>
    </source>
</evidence>
<evidence type="ECO:0000313" key="3">
    <source>
        <dbReference type="Proteomes" id="UP000749646"/>
    </source>
</evidence>
<gene>
    <name evidence="2" type="ORF">BGZ65_000696</name>
</gene>
<evidence type="ECO:0000256" key="1">
    <source>
        <dbReference type="SAM" id="MobiDB-lite"/>
    </source>
</evidence>
<dbReference type="Proteomes" id="UP000749646">
    <property type="component" value="Unassembled WGS sequence"/>
</dbReference>
<feature type="non-terminal residue" evidence="2">
    <location>
        <position position="125"/>
    </location>
</feature>
<dbReference type="EMBL" id="JAAAHW010005912">
    <property type="protein sequence ID" value="KAF9965623.1"/>
    <property type="molecule type" value="Genomic_DNA"/>
</dbReference>
<keyword evidence="3" id="KW-1185">Reference proteome</keyword>
<comment type="caution">
    <text evidence="2">The sequence shown here is derived from an EMBL/GenBank/DDBJ whole genome shotgun (WGS) entry which is preliminary data.</text>
</comment>
<dbReference type="AlphaFoldDB" id="A0A9P6J9X8"/>
<accession>A0A9P6J9X8</accession>
<sequence>MDPALSLPKTEHELLEAIDHRFELDESKLEMYSSRMDDLSQVCRSFREDLSLSSNSESEDRYGQSRFGSPAHSMKSSSARSAEGDSTFLLDSLRSVFSSASALGSSFLMRDREKSDLEDESLSKR</sequence>